<keyword evidence="2" id="KW-0472">Membrane</keyword>
<dbReference type="AlphaFoldDB" id="A0A2T5U599"/>
<dbReference type="RefSeq" id="WP_107954045.1">
    <property type="nucleotide sequence ID" value="NZ_QAYE01000004.1"/>
</dbReference>
<keyword evidence="2" id="KW-1133">Transmembrane helix</keyword>
<dbReference type="OrthoDB" id="7161229at2"/>
<evidence type="ECO:0000313" key="3">
    <source>
        <dbReference type="EMBL" id="PTW46686.1"/>
    </source>
</evidence>
<name>A0A2T5U599_9SPHN</name>
<feature type="region of interest" description="Disordered" evidence="1">
    <location>
        <begin position="55"/>
        <end position="234"/>
    </location>
</feature>
<sequence length="345" mass="35504">MDRSEKIGLGVAVVGHVLLFGALSLGFLGAPELPKKIEQQPIDVSLVPDVALEATAPQSVETPAESVAPDEGAPEDAAPPAPEEAEPEPKPDPVPPAPQPKPAPPKPVPKPQPAPEPKPQPKPKPAPPKPVAKTAPVPKPVVKPQPKAEKAPPAKAAPAKSAPTKAAAKPSATPAKASSSASSAKPAKPSSTKGSGSTAEAKTSRPHGSRLGDNFLKGLSADPSPSKSEAPKAAKLGAQAAANIGSAILRQVQPCANRQVTPGPGAERIRVTINLKLNRDGTLKSRPTISGHAGVDDDNRRYVDRVDDLAIATFVGCSPLRGLPDDLYDVQNGWSNFSLRYKLPG</sequence>
<keyword evidence="3" id="KW-0132">Cell division</keyword>
<evidence type="ECO:0000256" key="1">
    <source>
        <dbReference type="SAM" id="MobiDB-lite"/>
    </source>
</evidence>
<feature type="compositionally biased region" description="Pro residues" evidence="1">
    <location>
        <begin position="92"/>
        <end position="130"/>
    </location>
</feature>
<keyword evidence="2" id="KW-0812">Transmembrane</keyword>
<evidence type="ECO:0000256" key="2">
    <source>
        <dbReference type="SAM" id="Phobius"/>
    </source>
</evidence>
<dbReference type="EMBL" id="QAYE01000004">
    <property type="protein sequence ID" value="PTW46686.1"/>
    <property type="molecule type" value="Genomic_DNA"/>
</dbReference>
<comment type="caution">
    <text evidence="3">The sequence shown here is derived from an EMBL/GenBank/DDBJ whole genome shotgun (WGS) entry which is preliminary data.</text>
</comment>
<dbReference type="GeneID" id="91005721"/>
<dbReference type="SUPFAM" id="SSF74653">
    <property type="entry name" value="TolA/TonB C-terminal domain"/>
    <property type="match status" value="1"/>
</dbReference>
<dbReference type="Proteomes" id="UP000244013">
    <property type="component" value="Unassembled WGS sequence"/>
</dbReference>
<feature type="transmembrane region" description="Helical" evidence="2">
    <location>
        <begin position="7"/>
        <end position="30"/>
    </location>
</feature>
<dbReference type="Gene3D" id="3.30.1150.10">
    <property type="match status" value="1"/>
</dbReference>
<gene>
    <name evidence="3" type="ORF">C8J25_10421</name>
</gene>
<reference evidence="3 4" key="1">
    <citation type="submission" date="2018-04" db="EMBL/GenBank/DDBJ databases">
        <title>Genomic Encyclopedia of Type Strains, Phase III (KMG-III): the genomes of soil and plant-associated and newly described type strains.</title>
        <authorList>
            <person name="Whitman W."/>
        </authorList>
    </citation>
    <scope>NUCLEOTIDE SEQUENCE [LARGE SCALE GENOMIC DNA]</scope>
    <source>
        <strain evidence="3 4">MA-olki</strain>
    </source>
</reference>
<evidence type="ECO:0000313" key="4">
    <source>
        <dbReference type="Proteomes" id="UP000244013"/>
    </source>
</evidence>
<dbReference type="PRINTS" id="PR01217">
    <property type="entry name" value="PRICHEXTENSN"/>
</dbReference>
<proteinExistence type="predicted"/>
<dbReference type="GO" id="GO:0051301">
    <property type="term" value="P:cell division"/>
    <property type="evidence" value="ECO:0007669"/>
    <property type="project" value="UniProtKB-KW"/>
</dbReference>
<organism evidence="3 4">
    <name type="scientific">Sphingomonas faeni</name>
    <dbReference type="NCBI Taxonomy" id="185950"/>
    <lineage>
        <taxon>Bacteria</taxon>
        <taxon>Pseudomonadati</taxon>
        <taxon>Pseudomonadota</taxon>
        <taxon>Alphaproteobacteria</taxon>
        <taxon>Sphingomonadales</taxon>
        <taxon>Sphingomonadaceae</taxon>
        <taxon>Sphingomonas</taxon>
    </lineage>
</organism>
<accession>A0A2T5U599</accession>
<feature type="compositionally biased region" description="Low complexity" evidence="1">
    <location>
        <begin position="153"/>
        <end position="193"/>
    </location>
</feature>
<protein>
    <submittedName>
        <fullName evidence="3">Cell division and transport-associated protein TolA</fullName>
    </submittedName>
</protein>
<keyword evidence="3" id="KW-0131">Cell cycle</keyword>